<accession>A0A3B6B357</accession>
<feature type="transmembrane region" description="Helical" evidence="11">
    <location>
        <begin position="12"/>
        <end position="35"/>
    </location>
</feature>
<dbReference type="GO" id="GO:0006488">
    <property type="term" value="P:dolichol-linked oligosaccharide biosynthetic process"/>
    <property type="evidence" value="ECO:0007669"/>
    <property type="project" value="InterPro"/>
</dbReference>
<dbReference type="PROSITE" id="PS50244">
    <property type="entry name" value="S5A_REDUCTASE"/>
    <property type="match status" value="1"/>
</dbReference>
<dbReference type="Gramene" id="TraesMAC2A03G00754000.1">
    <property type="protein sequence ID" value="TraesMAC2A03G00754000.1"/>
    <property type="gene ID" value="TraesMAC2A03G00754000"/>
</dbReference>
<feature type="transmembrane region" description="Helical" evidence="11">
    <location>
        <begin position="137"/>
        <end position="156"/>
    </location>
</feature>
<evidence type="ECO:0000256" key="8">
    <source>
        <dbReference type="ARBA" id="ARBA00046320"/>
    </source>
</evidence>
<dbReference type="Gramene" id="TraesKAR2A01G0408920.1">
    <property type="protein sequence ID" value="cds.TraesKAR2A01G0408920.1"/>
    <property type="gene ID" value="TraesKAR2A01G0408920"/>
</dbReference>
<name>A0A3B6B357_WHEAT</name>
<evidence type="ECO:0000313" key="13">
    <source>
        <dbReference type="EnsemblPlants" id="TraesCS2A02G397300.1"/>
    </source>
</evidence>
<dbReference type="SMR" id="A0A3B6B357"/>
<reference evidence="13" key="1">
    <citation type="submission" date="2018-08" db="EMBL/GenBank/DDBJ databases">
        <authorList>
            <person name="Rossello M."/>
        </authorList>
    </citation>
    <scope>NUCLEOTIDE SEQUENCE [LARGE SCALE GENOMIC DNA]</scope>
    <source>
        <strain evidence="13">cv. Chinese Spring</strain>
    </source>
</reference>
<dbReference type="Gramene" id="TraesCLE_scaffold_114847_01G000100.1">
    <property type="protein sequence ID" value="TraesCLE_scaffold_114847_01G000100.1"/>
    <property type="gene ID" value="TraesCLE_scaffold_114847_01G000100"/>
</dbReference>
<evidence type="ECO:0000256" key="9">
    <source>
        <dbReference type="ARBA" id="ARBA00049427"/>
    </source>
</evidence>
<evidence type="ECO:0000256" key="6">
    <source>
        <dbReference type="ARBA" id="ARBA00022989"/>
    </source>
</evidence>
<dbReference type="InterPro" id="IPR039698">
    <property type="entry name" value="Dfg10/SRD5A3"/>
</dbReference>
<dbReference type="Gramene" id="TraesSTA2A03G00753540.1">
    <property type="protein sequence ID" value="TraesSTA2A03G00753540.1"/>
    <property type="gene ID" value="TraesSTA2A03G00753540"/>
</dbReference>
<dbReference type="EnsemblPlants" id="TraesCS2A02G397300.1">
    <property type="protein sequence ID" value="TraesCS2A02G397300.1"/>
    <property type="gene ID" value="TraesCS2A02G397300"/>
</dbReference>
<dbReference type="InterPro" id="IPR001104">
    <property type="entry name" value="3-oxo-5_a-steroid_4-DH_C"/>
</dbReference>
<evidence type="ECO:0000256" key="1">
    <source>
        <dbReference type="ARBA" id="ARBA00004127"/>
    </source>
</evidence>
<evidence type="ECO:0000256" key="10">
    <source>
        <dbReference type="ARBA" id="ARBA00060054"/>
    </source>
</evidence>
<dbReference type="PANTHER" id="PTHR14624:SF0">
    <property type="entry name" value="POLYPRENOL REDUCTASE"/>
    <property type="match status" value="1"/>
</dbReference>
<dbReference type="OrthoDB" id="541710at2759"/>
<organism evidence="13">
    <name type="scientific">Triticum aestivum</name>
    <name type="common">Wheat</name>
    <dbReference type="NCBI Taxonomy" id="4565"/>
    <lineage>
        <taxon>Eukaryota</taxon>
        <taxon>Viridiplantae</taxon>
        <taxon>Streptophyta</taxon>
        <taxon>Embryophyta</taxon>
        <taxon>Tracheophyta</taxon>
        <taxon>Spermatophyta</taxon>
        <taxon>Magnoliopsida</taxon>
        <taxon>Liliopsida</taxon>
        <taxon>Poales</taxon>
        <taxon>Poaceae</taxon>
        <taxon>BOP clade</taxon>
        <taxon>Pooideae</taxon>
        <taxon>Triticodae</taxon>
        <taxon>Triticeae</taxon>
        <taxon>Triticinae</taxon>
        <taxon>Triticum</taxon>
    </lineage>
</organism>
<dbReference type="Proteomes" id="UP000019116">
    <property type="component" value="Chromosome 2A"/>
</dbReference>
<dbReference type="PaxDb" id="4565-Traes_2AL_6A407867D.2"/>
<protein>
    <recommendedName>
        <fullName evidence="4">polyprenal reductase</fullName>
        <ecNumber evidence="4">1.3.1.94</ecNumber>
    </recommendedName>
</protein>
<dbReference type="Gramene" id="TraesLAC2A03G00759000.1">
    <property type="protein sequence ID" value="TraesLAC2A03G00759000.1"/>
    <property type="gene ID" value="TraesLAC2A03G00759000"/>
</dbReference>
<comment type="catalytic activity">
    <reaction evidence="9">
        <text>a di-trans,poly-cis-dolichal + NADP(+) = a di-trans,poly-cis-polyprenal + NADPH + H(+)</text>
        <dbReference type="Rhea" id="RHEA:80727"/>
        <dbReference type="Rhea" id="RHEA-COMP:19536"/>
        <dbReference type="Rhea" id="RHEA-COMP:19537"/>
        <dbReference type="ChEBI" id="CHEBI:15378"/>
        <dbReference type="ChEBI" id="CHEBI:57783"/>
        <dbReference type="ChEBI" id="CHEBI:58349"/>
        <dbReference type="ChEBI" id="CHEBI:231623"/>
        <dbReference type="ChEBI" id="CHEBI:231637"/>
        <dbReference type="EC" id="1.3.1.94"/>
    </reaction>
    <physiologicalReaction direction="right-to-left" evidence="9">
        <dbReference type="Rhea" id="RHEA:80729"/>
    </physiologicalReaction>
</comment>
<evidence type="ECO:0000259" key="12">
    <source>
        <dbReference type="Pfam" id="PF02544"/>
    </source>
</evidence>
<dbReference type="PANTHER" id="PTHR14624">
    <property type="entry name" value="DFG10 PROTEIN"/>
    <property type="match status" value="1"/>
</dbReference>
<dbReference type="Gramene" id="TraesCS2A03G0956700.2">
    <property type="protein sequence ID" value="TraesCS2A03G0956700.2.CDS"/>
    <property type="gene ID" value="TraesCS2A03G0956700"/>
</dbReference>
<sequence>MEKGDGPALQPLLCLAWLAATLPILAAALPIPAAAGGRLLHSLLAAFSSRGKTVRPSSSSSKAKFTVPQKYFLHFYVVGVAVTTSLLLAICFYAYMEMTPLLPEPSSYSTIASHLIGSNSFSFGSVLSRTMEHKYRVWRTVFVLLLMEIQVLRRLYETENVFHYSPSARMHIVGYLTGLFYYTATPLSLASSCLPEAIDFIRGQIVEFIVKGRARMPDLVIDSPSLLKPLLKLGWCQWIGAIIFSWGSLHQIRCHAILGSLRENKDSDEYVIPCGDWFSHVSCPHYLAELVIYLGMLIASGGSDISVWFLFIFVITNLSFAAVQTHRWYLQKFEDYPRSRYAIIPFVL</sequence>
<keyword evidence="14" id="KW-1185">Reference proteome</keyword>
<evidence type="ECO:0000256" key="4">
    <source>
        <dbReference type="ARBA" id="ARBA00012522"/>
    </source>
</evidence>
<dbReference type="GO" id="GO:0102389">
    <property type="term" value="F:polyprenol reductase activity"/>
    <property type="evidence" value="ECO:0000318"/>
    <property type="project" value="GO_Central"/>
</dbReference>
<dbReference type="Gramene" id="TraesLDM2A03G00758020.1">
    <property type="protein sequence ID" value="TraesLDM2A03G00758020.1"/>
    <property type="gene ID" value="TraesLDM2A03G00758020"/>
</dbReference>
<keyword evidence="5 11" id="KW-0812">Transmembrane</keyword>
<dbReference type="STRING" id="4565.A0A3B6B357"/>
<dbReference type="UniPathway" id="UPA00378"/>
<dbReference type="GO" id="GO:0160198">
    <property type="term" value="F:polyprenal reductase activity"/>
    <property type="evidence" value="ECO:0007669"/>
    <property type="project" value="UniProtKB-EC"/>
</dbReference>
<dbReference type="OMA" id="HFLFEIC"/>
<dbReference type="Gramene" id="TraesSYM2A03G00763030.1">
    <property type="protein sequence ID" value="TraesSYM2A03G00763030.1"/>
    <property type="gene ID" value="TraesSYM2A03G00763030"/>
</dbReference>
<feature type="domain" description="3-oxo-5-alpha-steroid 4-dehydrogenase C-terminal" evidence="12">
    <location>
        <begin position="236"/>
        <end position="348"/>
    </location>
</feature>
<dbReference type="Gene3D" id="1.20.120.1630">
    <property type="match status" value="1"/>
</dbReference>
<comment type="function">
    <text evidence="10">Plays a key role in early steps of protein N-linked glycosylation by being involved in the conversion of polyprenol into dolichol. Acts as a polyprenal reductase that mediates the reduction of polyprenal into dolichal in a NADP-dependent mechanism. Dolichols are required for the synthesis of dolichol-linked monosaccharides and the oligosaccharide precursor used for N-glycosylation.</text>
</comment>
<dbReference type="AlphaFoldDB" id="A0A3B6B357"/>
<evidence type="ECO:0000256" key="7">
    <source>
        <dbReference type="ARBA" id="ARBA00023136"/>
    </source>
</evidence>
<gene>
    <name evidence="13" type="primary">LOC123190006</name>
</gene>
<evidence type="ECO:0000256" key="11">
    <source>
        <dbReference type="SAM" id="Phobius"/>
    </source>
</evidence>
<dbReference type="Gramene" id="TraesNOR2A03G00765050.1">
    <property type="protein sequence ID" value="TraesNOR2A03G00765050.1"/>
    <property type="gene ID" value="TraesNOR2A03G00765050"/>
</dbReference>
<dbReference type="RefSeq" id="XP_044458482.1">
    <property type="nucleotide sequence ID" value="XM_044602547.1"/>
</dbReference>
<dbReference type="GO" id="GO:0005783">
    <property type="term" value="C:endoplasmic reticulum"/>
    <property type="evidence" value="ECO:0000318"/>
    <property type="project" value="GO_Central"/>
</dbReference>
<comment type="pathway">
    <text evidence="3">Protein modification; protein glycosylation.</text>
</comment>
<proteinExistence type="inferred from homology"/>
<dbReference type="Gramene" id="TraesJAG2A03G00755040.1">
    <property type="protein sequence ID" value="TraesJAG2A03G00755040.1"/>
    <property type="gene ID" value="TraesJAG2A03G00755040"/>
</dbReference>
<dbReference type="GO" id="GO:0006629">
    <property type="term" value="P:lipid metabolic process"/>
    <property type="evidence" value="ECO:0007669"/>
    <property type="project" value="InterPro"/>
</dbReference>
<dbReference type="EC" id="1.3.1.94" evidence="4"/>
<feature type="transmembrane region" description="Helical" evidence="11">
    <location>
        <begin position="71"/>
        <end position="95"/>
    </location>
</feature>
<dbReference type="Gramene" id="TraesCS2A02G397300.1">
    <property type="protein sequence ID" value="TraesCS2A02G397300.1"/>
    <property type="gene ID" value="TraesCS2A02G397300"/>
</dbReference>
<evidence type="ECO:0000256" key="5">
    <source>
        <dbReference type="ARBA" id="ARBA00022692"/>
    </source>
</evidence>
<evidence type="ECO:0000256" key="2">
    <source>
        <dbReference type="ARBA" id="ARBA00004196"/>
    </source>
</evidence>
<dbReference type="Pfam" id="PF02544">
    <property type="entry name" value="Steroid_dh"/>
    <property type="match status" value="1"/>
</dbReference>
<dbReference type="GeneID" id="123190006"/>
<dbReference type="FunFam" id="1.20.120.1630:FF:000012">
    <property type="entry name" value="Polyprenol reductase 1"/>
    <property type="match status" value="1"/>
</dbReference>
<dbReference type="Gramene" id="TraesROB_scaffold_109133_01G000100.1">
    <property type="protein sequence ID" value="TraesROB_scaffold_109133_01G000100.1"/>
    <property type="gene ID" value="TraesROB_scaffold_109133_01G000100"/>
</dbReference>
<dbReference type="Gramene" id="TraesARI2A03G00763240.1">
    <property type="protein sequence ID" value="TraesARI2A03G00763240.1"/>
    <property type="gene ID" value="TraesARI2A03G00763240"/>
</dbReference>
<dbReference type="Gramene" id="TraesPARA_EIv1.0_0369780.1">
    <property type="protein sequence ID" value="TraesPARA_EIv1.0_0369780.1.CDS"/>
    <property type="gene ID" value="TraesPARA_EIv1.0_0369780"/>
</dbReference>
<comment type="similarity">
    <text evidence="8">Belongs to the steroid 5-alpha reductase family. Polyprenal reductase subfamily.</text>
</comment>
<comment type="subcellular location">
    <subcellularLocation>
        <location evidence="2">Cell envelope</location>
    </subcellularLocation>
    <subcellularLocation>
        <location evidence="1">Endomembrane system</location>
        <topology evidence="1">Multi-pass membrane protein</topology>
    </subcellularLocation>
</comment>
<dbReference type="Gramene" id="TraesJUL2A03G00759910.1">
    <property type="protein sequence ID" value="TraesJUL2A03G00759910.1"/>
    <property type="gene ID" value="TraesJUL2A03G00759910"/>
</dbReference>
<reference evidence="13" key="2">
    <citation type="submission" date="2018-10" db="UniProtKB">
        <authorList>
            <consortium name="EnsemblPlants"/>
        </authorList>
    </citation>
    <scope>IDENTIFICATION</scope>
</reference>
<evidence type="ECO:0000313" key="14">
    <source>
        <dbReference type="Proteomes" id="UP000019116"/>
    </source>
</evidence>
<dbReference type="Gramene" id="TraesWEE_scaffold_113859_01G000100.1">
    <property type="protein sequence ID" value="TraesWEE_scaffold_113859_01G000100.1"/>
    <property type="gene ID" value="TraesWEE_scaffold_113859_01G000100"/>
</dbReference>
<keyword evidence="6 11" id="KW-1133">Transmembrane helix</keyword>
<evidence type="ECO:0000256" key="3">
    <source>
        <dbReference type="ARBA" id="ARBA00004922"/>
    </source>
</evidence>
<dbReference type="Gramene" id="TraesCAD_scaffold_031422_01G000100.1">
    <property type="protein sequence ID" value="TraesCAD_scaffold_031422_01G000100.1"/>
    <property type="gene ID" value="TraesCAD_scaffold_031422_01G000100"/>
</dbReference>
<keyword evidence="7 11" id="KW-0472">Membrane</keyword>